<dbReference type="InterPro" id="IPR043504">
    <property type="entry name" value="Peptidase_S1_PA_chymotrypsin"/>
</dbReference>
<proteinExistence type="predicted"/>
<dbReference type="InterPro" id="IPR051487">
    <property type="entry name" value="Ser/Thr_Proteases_Immune/Dev"/>
</dbReference>
<keyword evidence="5" id="KW-1185">Reference proteome</keyword>
<feature type="signal peptide" evidence="2">
    <location>
        <begin position="1"/>
        <end position="27"/>
    </location>
</feature>
<dbReference type="PROSITE" id="PS50240">
    <property type="entry name" value="TRYPSIN_DOM"/>
    <property type="match status" value="1"/>
</dbReference>
<keyword evidence="1" id="KW-1015">Disulfide bond</keyword>
<evidence type="ECO:0000313" key="4">
    <source>
        <dbReference type="EMBL" id="GAA4786792.1"/>
    </source>
</evidence>
<comment type="caution">
    <text evidence="4">The sequence shown here is derived from an EMBL/GenBank/DDBJ whole genome shotgun (WGS) entry which is preliminary data.</text>
</comment>
<dbReference type="EMBL" id="BAABJV010000012">
    <property type="protein sequence ID" value="GAA4786792.1"/>
    <property type="molecule type" value="Genomic_DNA"/>
</dbReference>
<evidence type="ECO:0000259" key="3">
    <source>
        <dbReference type="PROSITE" id="PS50240"/>
    </source>
</evidence>
<dbReference type="RefSeq" id="WP_345614982.1">
    <property type="nucleotide sequence ID" value="NZ_BAABJV010000012.1"/>
</dbReference>
<organism evidence="4 5">
    <name type="scientific">Streptomyces sanyensis</name>
    <dbReference type="NCBI Taxonomy" id="568869"/>
    <lineage>
        <taxon>Bacteria</taxon>
        <taxon>Bacillati</taxon>
        <taxon>Actinomycetota</taxon>
        <taxon>Actinomycetes</taxon>
        <taxon>Kitasatosporales</taxon>
        <taxon>Streptomycetaceae</taxon>
        <taxon>Streptomyces</taxon>
    </lineage>
</organism>
<evidence type="ECO:0000313" key="5">
    <source>
        <dbReference type="Proteomes" id="UP001501147"/>
    </source>
</evidence>
<dbReference type="CDD" id="cd00190">
    <property type="entry name" value="Tryp_SPc"/>
    <property type="match status" value="1"/>
</dbReference>
<sequence>MRWKRKLAVLLIGACLAAGLQAGPATAIVGGQEAHPRTHRFMAGLVDLSEQRVFCGATLISPSHLITAAHCLRGPNARAGNLAVLLGDHDYSTGADTPHAKLVPVHSITVHENFDLTSGANNIAVVTLSRAVERNEGIREAQLPWKYASGAFDTIRVRALGWGTLSFGGPVSTTLRSVVLDTMTNDECTNRGVRDLTSGSICTHTPGRDTCQYDSGGPLIHQVDYDRPLVIGVISHGWGCATDSPSVHTRVTSYLQWILRNTPGATYVVG</sequence>
<gene>
    <name evidence="4" type="ORF">GCM10023329_42080</name>
</gene>
<dbReference type="Gene3D" id="2.40.10.10">
    <property type="entry name" value="Trypsin-like serine proteases"/>
    <property type="match status" value="1"/>
</dbReference>
<dbReference type="SMART" id="SM00020">
    <property type="entry name" value="Tryp_SPc"/>
    <property type="match status" value="1"/>
</dbReference>
<dbReference type="Pfam" id="PF00089">
    <property type="entry name" value="Trypsin"/>
    <property type="match status" value="1"/>
</dbReference>
<evidence type="ECO:0000256" key="2">
    <source>
        <dbReference type="SAM" id="SignalP"/>
    </source>
</evidence>
<protein>
    <recommendedName>
        <fullName evidence="3">Peptidase S1 domain-containing protein</fullName>
    </recommendedName>
</protein>
<feature type="chain" id="PRO_5045905565" description="Peptidase S1 domain-containing protein" evidence="2">
    <location>
        <begin position="28"/>
        <end position="270"/>
    </location>
</feature>
<dbReference type="PROSITE" id="PS00134">
    <property type="entry name" value="TRYPSIN_HIS"/>
    <property type="match status" value="1"/>
</dbReference>
<reference evidence="5" key="1">
    <citation type="journal article" date="2019" name="Int. J. Syst. Evol. Microbiol.">
        <title>The Global Catalogue of Microorganisms (GCM) 10K type strain sequencing project: providing services to taxonomists for standard genome sequencing and annotation.</title>
        <authorList>
            <consortium name="The Broad Institute Genomics Platform"/>
            <consortium name="The Broad Institute Genome Sequencing Center for Infectious Disease"/>
            <person name="Wu L."/>
            <person name="Ma J."/>
        </authorList>
    </citation>
    <scope>NUCLEOTIDE SEQUENCE [LARGE SCALE GENOMIC DNA]</scope>
    <source>
        <strain evidence="5">JCM 18324</strain>
    </source>
</reference>
<dbReference type="InterPro" id="IPR018114">
    <property type="entry name" value="TRYPSIN_HIS"/>
</dbReference>
<dbReference type="InterPro" id="IPR001254">
    <property type="entry name" value="Trypsin_dom"/>
</dbReference>
<dbReference type="SUPFAM" id="SSF50494">
    <property type="entry name" value="Trypsin-like serine proteases"/>
    <property type="match status" value="1"/>
</dbReference>
<accession>A0ABP9AW16</accession>
<keyword evidence="2" id="KW-0732">Signal</keyword>
<dbReference type="InterPro" id="IPR001314">
    <property type="entry name" value="Peptidase_S1A"/>
</dbReference>
<dbReference type="Proteomes" id="UP001501147">
    <property type="component" value="Unassembled WGS sequence"/>
</dbReference>
<evidence type="ECO:0000256" key="1">
    <source>
        <dbReference type="ARBA" id="ARBA00023157"/>
    </source>
</evidence>
<feature type="domain" description="Peptidase S1" evidence="3">
    <location>
        <begin position="28"/>
        <end position="263"/>
    </location>
</feature>
<dbReference type="PANTHER" id="PTHR24256">
    <property type="entry name" value="TRYPTASE-RELATED"/>
    <property type="match status" value="1"/>
</dbReference>
<dbReference type="InterPro" id="IPR009003">
    <property type="entry name" value="Peptidase_S1_PA"/>
</dbReference>
<name>A0ABP9AW16_9ACTN</name>
<dbReference type="PRINTS" id="PR00722">
    <property type="entry name" value="CHYMOTRYPSIN"/>
</dbReference>